<comment type="caution">
    <text evidence="1">The sequence shown here is derived from an EMBL/GenBank/DDBJ whole genome shotgun (WGS) entry which is preliminary data.</text>
</comment>
<protein>
    <submittedName>
        <fullName evidence="1">Uncharacterized protein</fullName>
    </submittedName>
</protein>
<keyword evidence="2" id="KW-1185">Reference proteome</keyword>
<sequence length="57" mass="6803">MYAVLRPVNNVIAFIDAEAHRQHIGQYQEDTERFNVPEGGVYIFELCEHIFWFYIVL</sequence>
<gene>
    <name evidence="1" type="ORF">GCM10022216_02380</name>
</gene>
<evidence type="ECO:0000313" key="2">
    <source>
        <dbReference type="Proteomes" id="UP001500101"/>
    </source>
</evidence>
<dbReference type="EMBL" id="BAAAZI010000004">
    <property type="protein sequence ID" value="GAA4131900.1"/>
    <property type="molecule type" value="Genomic_DNA"/>
</dbReference>
<dbReference type="Proteomes" id="UP001500101">
    <property type="component" value="Unassembled WGS sequence"/>
</dbReference>
<proteinExistence type="predicted"/>
<evidence type="ECO:0000313" key="1">
    <source>
        <dbReference type="EMBL" id="GAA4131900.1"/>
    </source>
</evidence>
<name>A0ABP7Y7Q8_9SPHI</name>
<reference evidence="2" key="1">
    <citation type="journal article" date="2019" name="Int. J. Syst. Evol. Microbiol.">
        <title>The Global Catalogue of Microorganisms (GCM) 10K type strain sequencing project: providing services to taxonomists for standard genome sequencing and annotation.</title>
        <authorList>
            <consortium name="The Broad Institute Genomics Platform"/>
            <consortium name="The Broad Institute Genome Sequencing Center for Infectious Disease"/>
            <person name="Wu L."/>
            <person name="Ma J."/>
        </authorList>
    </citation>
    <scope>NUCLEOTIDE SEQUENCE [LARGE SCALE GENOMIC DNA]</scope>
    <source>
        <strain evidence="2">JCM 16704</strain>
    </source>
</reference>
<organism evidence="1 2">
    <name type="scientific">Sphingobacterium kyonggiense</name>
    <dbReference type="NCBI Taxonomy" id="714075"/>
    <lineage>
        <taxon>Bacteria</taxon>
        <taxon>Pseudomonadati</taxon>
        <taxon>Bacteroidota</taxon>
        <taxon>Sphingobacteriia</taxon>
        <taxon>Sphingobacteriales</taxon>
        <taxon>Sphingobacteriaceae</taxon>
        <taxon>Sphingobacterium</taxon>
    </lineage>
</organism>
<accession>A0ABP7Y7Q8</accession>